<comment type="caution">
    <text evidence="2">The sequence shown here is derived from an EMBL/GenBank/DDBJ whole genome shotgun (WGS) entry which is preliminary data.</text>
</comment>
<organism evidence="2 3">
    <name type="scientific">Candidatus Nitrosotenuis uzonensis</name>
    <dbReference type="NCBI Taxonomy" id="1407055"/>
    <lineage>
        <taxon>Archaea</taxon>
        <taxon>Nitrososphaerota</taxon>
        <taxon>Candidatus Nitrosotenuis</taxon>
    </lineage>
</organism>
<name>A0A812F557_9ARCH</name>
<evidence type="ECO:0000313" key="2">
    <source>
        <dbReference type="EMBL" id="CAE6504844.1"/>
    </source>
</evidence>
<protein>
    <recommendedName>
        <fullName evidence="4">Histidine kinase N-terminal 7TM region domain-containing protein</fullName>
    </recommendedName>
</protein>
<accession>A0A812F557</accession>
<dbReference type="Proteomes" id="UP000655759">
    <property type="component" value="Unassembled WGS sequence"/>
</dbReference>
<keyword evidence="1" id="KW-1133">Transmembrane helix</keyword>
<feature type="transmembrane region" description="Helical" evidence="1">
    <location>
        <begin position="67"/>
        <end position="85"/>
    </location>
</feature>
<sequence length="260" mass="29638">MIISQKEALLACLVFVAAFFAAVNVTGYQEYLVADRWYYTDFLFIVAPLAVLIVSAILVARYKISGSHAISWILFFVATISWFAADQIYSYDNEYDQFSGLYPSDWLYIAGYLFYFTFALFYLKPRKAKITKNAIVVSIAIATCFVIPSIYFVHNKISADVEVLLNSIYPVLDGMVLVPTIIAIILFFRGQVNFLWISVLIAFVFSVAGDTLYLIESYNDEFRPGSVADMFFVWSYVFFAFGAYSHIRLFGRSPNVDPRQ</sequence>
<evidence type="ECO:0008006" key="4">
    <source>
        <dbReference type="Google" id="ProtNLM"/>
    </source>
</evidence>
<proteinExistence type="predicted"/>
<keyword evidence="1" id="KW-0812">Transmembrane</keyword>
<feature type="transmembrane region" description="Helical" evidence="1">
    <location>
        <begin position="227"/>
        <end position="244"/>
    </location>
</feature>
<keyword evidence="1" id="KW-0472">Membrane</keyword>
<dbReference type="RefSeq" id="WP_205101258.1">
    <property type="nucleotide sequence ID" value="NZ_CAJNAQ010000006.1"/>
</dbReference>
<evidence type="ECO:0000256" key="1">
    <source>
        <dbReference type="SAM" id="Phobius"/>
    </source>
</evidence>
<evidence type="ECO:0000313" key="3">
    <source>
        <dbReference type="Proteomes" id="UP000655759"/>
    </source>
</evidence>
<reference evidence="2" key="1">
    <citation type="submission" date="2021-02" db="EMBL/GenBank/DDBJ databases">
        <authorList>
            <person name="Han P."/>
        </authorList>
    </citation>
    <scope>NUCLEOTIDE SEQUENCE</scope>
    <source>
        <strain evidence="2">Candidatus Nitrosotenuis uzonensis 5A</strain>
    </source>
</reference>
<feature type="transmembrane region" description="Helical" evidence="1">
    <location>
        <begin position="195"/>
        <end position="215"/>
    </location>
</feature>
<feature type="transmembrane region" description="Helical" evidence="1">
    <location>
        <begin position="105"/>
        <end position="123"/>
    </location>
</feature>
<feature type="transmembrane region" description="Helical" evidence="1">
    <location>
        <begin position="168"/>
        <end position="188"/>
    </location>
</feature>
<dbReference type="EMBL" id="CAJNAQ010000006">
    <property type="protein sequence ID" value="CAE6504844.1"/>
    <property type="molecule type" value="Genomic_DNA"/>
</dbReference>
<dbReference type="AlphaFoldDB" id="A0A812F557"/>
<gene>
    <name evidence="2" type="ORF">NUZ5A_60062</name>
</gene>
<feature type="transmembrane region" description="Helical" evidence="1">
    <location>
        <begin position="135"/>
        <end position="153"/>
    </location>
</feature>
<feature type="transmembrane region" description="Helical" evidence="1">
    <location>
        <begin position="37"/>
        <end position="60"/>
    </location>
</feature>